<organism evidence="2 3">
    <name type="scientific">Mycena albidolilacea</name>
    <dbReference type="NCBI Taxonomy" id="1033008"/>
    <lineage>
        <taxon>Eukaryota</taxon>
        <taxon>Fungi</taxon>
        <taxon>Dikarya</taxon>
        <taxon>Basidiomycota</taxon>
        <taxon>Agaricomycotina</taxon>
        <taxon>Agaricomycetes</taxon>
        <taxon>Agaricomycetidae</taxon>
        <taxon>Agaricales</taxon>
        <taxon>Marasmiineae</taxon>
        <taxon>Mycenaceae</taxon>
        <taxon>Mycena</taxon>
    </lineage>
</organism>
<accession>A0AAD7E709</accession>
<dbReference type="Proteomes" id="UP001218218">
    <property type="component" value="Unassembled WGS sequence"/>
</dbReference>
<gene>
    <name evidence="2" type="ORF">DFH08DRAFT_724538</name>
</gene>
<proteinExistence type="predicted"/>
<reference evidence="2" key="1">
    <citation type="submission" date="2023-03" db="EMBL/GenBank/DDBJ databases">
        <title>Massive genome expansion in bonnet fungi (Mycena s.s.) driven by repeated elements and novel gene families across ecological guilds.</title>
        <authorList>
            <consortium name="Lawrence Berkeley National Laboratory"/>
            <person name="Harder C.B."/>
            <person name="Miyauchi S."/>
            <person name="Viragh M."/>
            <person name="Kuo A."/>
            <person name="Thoen E."/>
            <person name="Andreopoulos B."/>
            <person name="Lu D."/>
            <person name="Skrede I."/>
            <person name="Drula E."/>
            <person name="Henrissat B."/>
            <person name="Morin E."/>
            <person name="Kohler A."/>
            <person name="Barry K."/>
            <person name="LaButti K."/>
            <person name="Morin E."/>
            <person name="Salamov A."/>
            <person name="Lipzen A."/>
            <person name="Mereny Z."/>
            <person name="Hegedus B."/>
            <person name="Baldrian P."/>
            <person name="Stursova M."/>
            <person name="Weitz H."/>
            <person name="Taylor A."/>
            <person name="Grigoriev I.V."/>
            <person name="Nagy L.G."/>
            <person name="Martin F."/>
            <person name="Kauserud H."/>
        </authorList>
    </citation>
    <scope>NUCLEOTIDE SEQUENCE</scope>
    <source>
        <strain evidence="2">CBHHK002</strain>
    </source>
</reference>
<dbReference type="InterPro" id="IPR039731">
    <property type="entry name" value="Rce1"/>
</dbReference>
<feature type="transmembrane region" description="Helical" evidence="1">
    <location>
        <begin position="57"/>
        <end position="77"/>
    </location>
</feature>
<sequence length="85" mass="9821">QKAYTTTFGAHTPYLFLRTSSIIPLLTAHIFCNIMDFPQLQSEMCRFPAQNLGELPVAFRSLYVFGLGVYLCFLVLYHRTRSRLN</sequence>
<protein>
    <submittedName>
        <fullName evidence="2">Uncharacterized protein</fullName>
    </submittedName>
</protein>
<keyword evidence="1" id="KW-0812">Transmembrane</keyword>
<name>A0AAD7E709_9AGAR</name>
<dbReference type="GO" id="GO:0071586">
    <property type="term" value="P:CAAX-box protein processing"/>
    <property type="evidence" value="ECO:0007669"/>
    <property type="project" value="InterPro"/>
</dbReference>
<feature type="non-terminal residue" evidence="2">
    <location>
        <position position="1"/>
    </location>
</feature>
<keyword evidence="1" id="KW-1133">Transmembrane helix</keyword>
<keyword evidence="3" id="KW-1185">Reference proteome</keyword>
<evidence type="ECO:0000313" key="3">
    <source>
        <dbReference type="Proteomes" id="UP001218218"/>
    </source>
</evidence>
<evidence type="ECO:0000256" key="1">
    <source>
        <dbReference type="SAM" id="Phobius"/>
    </source>
</evidence>
<comment type="caution">
    <text evidence="2">The sequence shown here is derived from an EMBL/GenBank/DDBJ whole genome shotgun (WGS) entry which is preliminary data.</text>
</comment>
<dbReference type="EMBL" id="JARIHO010000141">
    <property type="protein sequence ID" value="KAJ7301200.1"/>
    <property type="molecule type" value="Genomic_DNA"/>
</dbReference>
<dbReference type="PANTHER" id="PTHR13046">
    <property type="entry name" value="PROTEASE U48 CAAX PRENYL PROTEASE RCE1"/>
    <property type="match status" value="1"/>
</dbReference>
<dbReference type="GO" id="GO:0004222">
    <property type="term" value="F:metalloendopeptidase activity"/>
    <property type="evidence" value="ECO:0007669"/>
    <property type="project" value="InterPro"/>
</dbReference>
<evidence type="ECO:0000313" key="2">
    <source>
        <dbReference type="EMBL" id="KAJ7301200.1"/>
    </source>
</evidence>
<dbReference type="PANTHER" id="PTHR13046:SF0">
    <property type="entry name" value="CAAX PRENYL PROTEASE 2"/>
    <property type="match status" value="1"/>
</dbReference>
<dbReference type="AlphaFoldDB" id="A0AAD7E709"/>
<dbReference type="GO" id="GO:0005789">
    <property type="term" value="C:endoplasmic reticulum membrane"/>
    <property type="evidence" value="ECO:0007669"/>
    <property type="project" value="InterPro"/>
</dbReference>
<keyword evidence="1" id="KW-0472">Membrane</keyword>